<organism evidence="2 3">
    <name type="scientific">Candidatus Thiodictyon syntrophicum</name>
    <dbReference type="NCBI Taxonomy" id="1166950"/>
    <lineage>
        <taxon>Bacteria</taxon>
        <taxon>Pseudomonadati</taxon>
        <taxon>Pseudomonadota</taxon>
        <taxon>Gammaproteobacteria</taxon>
        <taxon>Chromatiales</taxon>
        <taxon>Chromatiaceae</taxon>
        <taxon>Thiodictyon</taxon>
    </lineage>
</organism>
<feature type="region of interest" description="Disordered" evidence="1">
    <location>
        <begin position="55"/>
        <end position="191"/>
    </location>
</feature>
<sequence>MADLARGALFGTDQASIIRRADAALHPAVGLASRRHRGAPALLVSALLALTPAARADEAPAADPPAPPTAAPSAPRDTPPTDSAASDTPWLAEVRAQRQAAEARHQANRAAFAARRRALDPWGAAQHEAREEAFERRREARRGQREQARGPLPAPGTPPGTPDTSTARANPDPGRGTPPQDWNNLWYFRGY</sequence>
<feature type="compositionally biased region" description="Basic and acidic residues" evidence="1">
    <location>
        <begin position="127"/>
        <end position="148"/>
    </location>
</feature>
<dbReference type="KEGG" id="tsy:THSYN_21905"/>
<accession>A0A2K8UCK8</accession>
<evidence type="ECO:0000313" key="2">
    <source>
        <dbReference type="EMBL" id="AUB83332.1"/>
    </source>
</evidence>
<evidence type="ECO:0000313" key="3">
    <source>
        <dbReference type="Proteomes" id="UP000232638"/>
    </source>
</evidence>
<feature type="compositionally biased region" description="Pro residues" evidence="1">
    <location>
        <begin position="152"/>
        <end position="161"/>
    </location>
</feature>
<evidence type="ECO:0000256" key="1">
    <source>
        <dbReference type="SAM" id="MobiDB-lite"/>
    </source>
</evidence>
<gene>
    <name evidence="2" type="ORF">THSYN_21905</name>
</gene>
<dbReference type="EMBL" id="CP020370">
    <property type="protein sequence ID" value="AUB83332.1"/>
    <property type="molecule type" value="Genomic_DNA"/>
</dbReference>
<feature type="compositionally biased region" description="Low complexity" evidence="1">
    <location>
        <begin position="71"/>
        <end position="83"/>
    </location>
</feature>
<keyword evidence="3" id="KW-1185">Reference proteome</keyword>
<reference evidence="2 3" key="1">
    <citation type="submission" date="2017-03" db="EMBL/GenBank/DDBJ databases">
        <title>Complete genome sequence of Candidatus 'Thiodictyon syntrophicum' sp. nov. strain Cad16T, a photolithoautotroph purple sulfur bacterium isolated from an alpine meromictic lake.</title>
        <authorList>
            <person name="Luedin S.M."/>
            <person name="Pothier J.F."/>
            <person name="Danza F."/>
            <person name="Storelli N."/>
            <person name="Wittwer M."/>
            <person name="Tonolla M."/>
        </authorList>
    </citation>
    <scope>NUCLEOTIDE SEQUENCE [LARGE SCALE GENOMIC DNA]</scope>
    <source>
        <strain evidence="2 3">Cad16T</strain>
    </source>
</reference>
<dbReference type="Proteomes" id="UP000232638">
    <property type="component" value="Chromosome"/>
</dbReference>
<protein>
    <submittedName>
        <fullName evidence="2">Uncharacterized protein</fullName>
    </submittedName>
</protein>
<proteinExistence type="predicted"/>
<name>A0A2K8UCK8_9GAMM</name>
<dbReference type="AlphaFoldDB" id="A0A2K8UCK8"/>